<protein>
    <recommendedName>
        <fullName evidence="9">D-lactate dehydrogenase</fullName>
    </recommendedName>
</protein>
<evidence type="ECO:0000256" key="1">
    <source>
        <dbReference type="ARBA" id="ARBA00005854"/>
    </source>
</evidence>
<dbReference type="InterPro" id="IPR036291">
    <property type="entry name" value="NAD(P)-bd_dom_sf"/>
</dbReference>
<dbReference type="SUPFAM" id="SSF52283">
    <property type="entry name" value="Formate/glycerate dehydrogenase catalytic domain-like"/>
    <property type="match status" value="1"/>
</dbReference>
<evidence type="ECO:0000259" key="5">
    <source>
        <dbReference type="Pfam" id="PF00389"/>
    </source>
</evidence>
<evidence type="ECO:0000256" key="3">
    <source>
        <dbReference type="ARBA" id="ARBA00023027"/>
    </source>
</evidence>
<evidence type="ECO:0000259" key="6">
    <source>
        <dbReference type="Pfam" id="PF02826"/>
    </source>
</evidence>
<dbReference type="PROSITE" id="PS00670">
    <property type="entry name" value="D_2_HYDROXYACID_DH_2"/>
    <property type="match status" value="1"/>
</dbReference>
<dbReference type="PANTHER" id="PTHR43026">
    <property type="entry name" value="2-HYDROXYACID DEHYDROGENASE HOMOLOG 1-RELATED"/>
    <property type="match status" value="1"/>
</dbReference>
<proteinExistence type="inferred from homology"/>
<dbReference type="Pfam" id="PF02826">
    <property type="entry name" value="2-Hacid_dh_C"/>
    <property type="match status" value="1"/>
</dbReference>
<gene>
    <name evidence="7" type="ORF">AJ79_07530</name>
</gene>
<keyword evidence="3" id="KW-0520">NAD</keyword>
<dbReference type="PANTHER" id="PTHR43026:SF1">
    <property type="entry name" value="2-HYDROXYACID DEHYDROGENASE HOMOLOG 1-RELATED"/>
    <property type="match status" value="1"/>
</dbReference>
<dbReference type="Gene3D" id="3.40.50.720">
    <property type="entry name" value="NAD(P)-binding Rossmann-like Domain"/>
    <property type="match status" value="2"/>
</dbReference>
<dbReference type="GO" id="GO:0016616">
    <property type="term" value="F:oxidoreductase activity, acting on the CH-OH group of donors, NAD or NADP as acceptor"/>
    <property type="evidence" value="ECO:0007669"/>
    <property type="project" value="InterPro"/>
</dbReference>
<dbReference type="InterPro" id="IPR006140">
    <property type="entry name" value="D-isomer_DH_NAD-bd"/>
</dbReference>
<dbReference type="InterPro" id="IPR058205">
    <property type="entry name" value="D-LDH-like"/>
</dbReference>
<keyword evidence="2 4" id="KW-0560">Oxidoreductase</keyword>
<dbReference type="CDD" id="cd12183">
    <property type="entry name" value="LDH_like_2"/>
    <property type="match status" value="1"/>
</dbReference>
<dbReference type="OrthoDB" id="298012at2759"/>
<sequence>MKIIVFSTEPYDRKYLEQANKQFNHELDFHEARLTSKTAILAAGYPVVSVFVNDEVNAPVLEVLARNGTKMVALRCRGFSHVDLGAAKTHGITIARVPRYCPHAVAEYTIGLFLSLDRKIHRAWDRVREDTFDLNELEGRDLYGKTVGIVGTGRIGARVAKAFKPNPDLQQIDIPFYGLEEVLRGADILCLHCPLTPETRHLINADSLKLVKRGVVIVNTARADLVDIAALVPALESRQVGGLALDVYENEVGLFLDDSLGGTVAVHGALFQRLRSFPNVIITGHQAYFTQETLHSIAHTTLNNAAKYEAGKAVPFALI</sequence>
<keyword evidence="8" id="KW-1185">Reference proteome</keyword>
<dbReference type="STRING" id="1447875.A0A2B7WU23"/>
<dbReference type="Pfam" id="PF00389">
    <property type="entry name" value="2-Hacid_dh"/>
    <property type="match status" value="1"/>
</dbReference>
<evidence type="ECO:0000256" key="4">
    <source>
        <dbReference type="RuleBase" id="RU003719"/>
    </source>
</evidence>
<comment type="caution">
    <text evidence="7">The sequence shown here is derived from an EMBL/GenBank/DDBJ whole genome shotgun (WGS) entry which is preliminary data.</text>
</comment>
<organism evidence="7 8">
    <name type="scientific">Helicocarpus griseus UAMH5409</name>
    <dbReference type="NCBI Taxonomy" id="1447875"/>
    <lineage>
        <taxon>Eukaryota</taxon>
        <taxon>Fungi</taxon>
        <taxon>Dikarya</taxon>
        <taxon>Ascomycota</taxon>
        <taxon>Pezizomycotina</taxon>
        <taxon>Eurotiomycetes</taxon>
        <taxon>Eurotiomycetidae</taxon>
        <taxon>Onygenales</taxon>
        <taxon>Ajellomycetaceae</taxon>
        <taxon>Helicocarpus</taxon>
    </lineage>
</organism>
<feature type="domain" description="D-isomer specific 2-hydroxyacid dehydrogenase NAD-binding" evidence="6">
    <location>
        <begin position="110"/>
        <end position="287"/>
    </location>
</feature>
<evidence type="ECO:0000256" key="2">
    <source>
        <dbReference type="ARBA" id="ARBA00023002"/>
    </source>
</evidence>
<name>A0A2B7WU23_9EURO</name>
<dbReference type="GO" id="GO:0051287">
    <property type="term" value="F:NAD binding"/>
    <property type="evidence" value="ECO:0007669"/>
    <property type="project" value="InterPro"/>
</dbReference>
<accession>A0A2B7WU23</accession>
<evidence type="ECO:0008006" key="9">
    <source>
        <dbReference type="Google" id="ProtNLM"/>
    </source>
</evidence>
<dbReference type="SUPFAM" id="SSF51735">
    <property type="entry name" value="NAD(P)-binding Rossmann-fold domains"/>
    <property type="match status" value="1"/>
</dbReference>
<feature type="domain" description="D-isomer specific 2-hydroxyacid dehydrogenase catalytic" evidence="5">
    <location>
        <begin position="3"/>
        <end position="316"/>
    </location>
</feature>
<dbReference type="AlphaFoldDB" id="A0A2B7WU23"/>
<dbReference type="Proteomes" id="UP000223968">
    <property type="component" value="Unassembled WGS sequence"/>
</dbReference>
<evidence type="ECO:0000313" key="8">
    <source>
        <dbReference type="Proteomes" id="UP000223968"/>
    </source>
</evidence>
<dbReference type="InterPro" id="IPR029753">
    <property type="entry name" value="D-isomer_DH_CS"/>
</dbReference>
<evidence type="ECO:0000313" key="7">
    <source>
        <dbReference type="EMBL" id="PGH02874.1"/>
    </source>
</evidence>
<reference evidence="7 8" key="1">
    <citation type="submission" date="2017-10" db="EMBL/GenBank/DDBJ databases">
        <title>Comparative genomics in systemic dimorphic fungi from Ajellomycetaceae.</title>
        <authorList>
            <person name="Munoz J.F."/>
            <person name="Mcewen J.G."/>
            <person name="Clay O.K."/>
            <person name="Cuomo C.A."/>
        </authorList>
    </citation>
    <scope>NUCLEOTIDE SEQUENCE [LARGE SCALE GENOMIC DNA]</scope>
    <source>
        <strain evidence="7 8">UAMH5409</strain>
    </source>
</reference>
<dbReference type="EMBL" id="PDNB01000154">
    <property type="protein sequence ID" value="PGH02874.1"/>
    <property type="molecule type" value="Genomic_DNA"/>
</dbReference>
<comment type="similarity">
    <text evidence="1 4">Belongs to the D-isomer specific 2-hydroxyacid dehydrogenase family.</text>
</comment>
<dbReference type="InterPro" id="IPR006139">
    <property type="entry name" value="D-isomer_2_OHA_DH_cat_dom"/>
</dbReference>